<comment type="caution">
    <text evidence="1">The sequence shown here is derived from an EMBL/GenBank/DDBJ whole genome shotgun (WGS) entry which is preliminary data.</text>
</comment>
<gene>
    <name evidence="1" type="ORF">JYK14_10650</name>
</gene>
<organism evidence="1 2">
    <name type="scientific">Siccirubricoccus soli</name>
    <dbReference type="NCBI Taxonomy" id="2899147"/>
    <lineage>
        <taxon>Bacteria</taxon>
        <taxon>Pseudomonadati</taxon>
        <taxon>Pseudomonadota</taxon>
        <taxon>Alphaproteobacteria</taxon>
        <taxon>Acetobacterales</taxon>
        <taxon>Roseomonadaceae</taxon>
        <taxon>Siccirubricoccus</taxon>
    </lineage>
</organism>
<dbReference type="Pfam" id="PF08811">
    <property type="entry name" value="DUF1800"/>
    <property type="match status" value="1"/>
</dbReference>
<dbReference type="Proteomes" id="UP001523392">
    <property type="component" value="Unassembled WGS sequence"/>
</dbReference>
<accession>A0ABT1D3V8</accession>
<evidence type="ECO:0000313" key="1">
    <source>
        <dbReference type="EMBL" id="MCO6416618.1"/>
    </source>
</evidence>
<reference evidence="1 2" key="1">
    <citation type="submission" date="2021-12" db="EMBL/GenBank/DDBJ databases">
        <title>Siccirubricoccus leaddurans sp. nov., a high concentration Zn2+ tolerance bacterium.</title>
        <authorList>
            <person name="Cao Y."/>
        </authorList>
    </citation>
    <scope>NUCLEOTIDE SEQUENCE [LARGE SCALE GENOMIC DNA]</scope>
    <source>
        <strain evidence="1 2">KC 17139</strain>
    </source>
</reference>
<protein>
    <submittedName>
        <fullName evidence="1">DUF1800 domain-containing protein</fullName>
    </submittedName>
</protein>
<dbReference type="RefSeq" id="WP_252953234.1">
    <property type="nucleotide sequence ID" value="NZ_JAFIRR010000064.1"/>
</dbReference>
<proteinExistence type="predicted"/>
<dbReference type="EMBL" id="JAFIRR010000064">
    <property type="protein sequence ID" value="MCO6416618.1"/>
    <property type="molecule type" value="Genomic_DNA"/>
</dbReference>
<sequence>MTGTVMIPALDEAAAHRVLARAAYGARPGEAAQLARQGLRPWVEQQLALPAEDAALQERLDALRIPIRYRRPEGEPPVDELRPLTALYAPQAQNWALIGWPDQPVPSAERERPRVELMIATTLRKAVAEAQLRERLVEFWHDHFSVSTMTLFSVLVSIVEHDRQIRAHALGNFRALLEAMATSPAMLAYLSNASSRAGAPNENYARELLELHTLGQPAYFGAARTTHEVPKLPDGRPAGYVDADVWEAARALTGWTFSNNQPLDPGRRLPRTGEFTYVAAWHDPYQKRFLGLELEPFAPEMAHGRAVLDALATHPATARFVCTKLARFLIGDKAPPAAVARAERAFLRHAEAGDQIAKVVSALLLGPEIAAPAQGRTRRPLDFVAAAARALELPFVPTPQLMGQMAQAGQGLFAWASPDGQPVEAEPYLGASALRARWGVALGLGQNRWGTGASPRLAELAGQKVDAAALALARLALGPEAAPAAATIAGVWSAAGRNPRPDPAEIGELAGWVLASPAFQTT</sequence>
<evidence type="ECO:0000313" key="2">
    <source>
        <dbReference type="Proteomes" id="UP001523392"/>
    </source>
</evidence>
<name>A0ABT1D3V8_9PROT</name>
<dbReference type="InterPro" id="IPR014917">
    <property type="entry name" value="DUF1800"/>
</dbReference>
<keyword evidence="2" id="KW-1185">Reference proteome</keyword>